<proteinExistence type="predicted"/>
<gene>
    <name evidence="13" type="ORF">ACOC_LOCUS3518</name>
</gene>
<keyword evidence="10" id="KW-0732">Signal</keyword>
<dbReference type="InterPro" id="IPR035914">
    <property type="entry name" value="Sperma_CUB_dom_sf"/>
</dbReference>
<dbReference type="InterPro" id="IPR006026">
    <property type="entry name" value="Peptidase_Metallo"/>
</dbReference>
<dbReference type="PROSITE" id="PS51670">
    <property type="entry name" value="SHKT"/>
    <property type="match status" value="1"/>
</dbReference>
<dbReference type="GO" id="GO:0004222">
    <property type="term" value="F:metalloendopeptidase activity"/>
    <property type="evidence" value="ECO:0007669"/>
    <property type="project" value="InterPro"/>
</dbReference>
<keyword evidence="5" id="KW-0482">Metalloprotease</keyword>
<dbReference type="InterPro" id="IPR003582">
    <property type="entry name" value="ShKT_dom"/>
</dbReference>
<dbReference type="Gene3D" id="2.60.120.290">
    <property type="entry name" value="Spermadhesin, CUB domain"/>
    <property type="match status" value="1"/>
</dbReference>
<keyword evidence="6" id="KW-0865">Zymogen</keyword>
<evidence type="ECO:0000256" key="3">
    <source>
        <dbReference type="ARBA" id="ARBA00022723"/>
    </source>
</evidence>
<dbReference type="InterPro" id="IPR000742">
    <property type="entry name" value="EGF"/>
</dbReference>
<feature type="domain" description="ShKT" evidence="11">
    <location>
        <begin position="497"/>
        <end position="533"/>
    </location>
</feature>
<feature type="chain" id="PRO_5043130112" evidence="10">
    <location>
        <begin position="16"/>
        <end position="533"/>
    </location>
</feature>
<evidence type="ECO:0000256" key="7">
    <source>
        <dbReference type="ARBA" id="ARBA00023157"/>
    </source>
</evidence>
<keyword evidence="5" id="KW-0645">Protease</keyword>
<dbReference type="PROSITE" id="PS01186">
    <property type="entry name" value="EGF_2"/>
    <property type="match status" value="1"/>
</dbReference>
<dbReference type="SUPFAM" id="SSF49854">
    <property type="entry name" value="Spermadhesin, CUB domain"/>
    <property type="match status" value="1"/>
</dbReference>
<sequence>MDVVLLLFLTLSIRAELKNGVESRDERLASDDNFENELEQGYQMLKGVPNADNTKELLGQLHKMEPQIKQELILSPERKAELQEEMKNYVEIENDHGQLMGQTIEEINLDTKVDRALFQGDILLTKEQADEIIEDVKENKANRSKRQAYRDSRYPNALWSNGVSYSFHWNATHGARRVFRKATQIWQDETCINFFEDNTASGRIVVFQGPGCYSNIGRIGGIQTLSLGPRCEQNGWISQFTKQSEHTNFNYNLTYDYGSIMHYGALSVSRNGQPVMVPRDMKYIQTLGTRVLSFYEKLMMNLHYKCLDKCKSESSAKCKNGGFPHPRDCSKCTCPSGYGGTLCDERVNRISNKKTLTATTSYQTLEDTVGERGARNAKDEFTMCHYWIKGPAGSTIEVILDEFSHGVSNDGCNYAGVEIKTGSDKRRTGYRFCSPRFAGTSLVSTHNIVPIITFSRLYEVKTVLRYRIASTGTGAVDTETEGDETTPQPAKKPNKSCKDINLCTKLLQWDFCNDDNYDDKFKKLACPKSCGFC</sequence>
<keyword evidence="14" id="KW-1185">Reference proteome</keyword>
<evidence type="ECO:0000256" key="1">
    <source>
        <dbReference type="ARBA" id="ARBA00002657"/>
    </source>
</evidence>
<evidence type="ECO:0000313" key="13">
    <source>
        <dbReference type="EMBL" id="VDM55103.1"/>
    </source>
</evidence>
<evidence type="ECO:0000256" key="2">
    <source>
        <dbReference type="ARBA" id="ARBA00022536"/>
    </source>
</evidence>
<evidence type="ECO:0000259" key="12">
    <source>
        <dbReference type="PROSITE" id="PS51864"/>
    </source>
</evidence>
<dbReference type="SUPFAM" id="SSF55486">
    <property type="entry name" value="Metalloproteases ('zincins'), catalytic domain"/>
    <property type="match status" value="1"/>
</dbReference>
<keyword evidence="2" id="KW-0245">EGF-like domain</keyword>
<dbReference type="SMART" id="SM00235">
    <property type="entry name" value="ZnMc"/>
    <property type="match status" value="1"/>
</dbReference>
<keyword evidence="7" id="KW-1015">Disulfide bond</keyword>
<dbReference type="GO" id="GO:0008270">
    <property type="term" value="F:zinc ion binding"/>
    <property type="evidence" value="ECO:0007669"/>
    <property type="project" value="InterPro"/>
</dbReference>
<keyword evidence="3" id="KW-0479">Metal-binding</keyword>
<dbReference type="Pfam" id="PF01400">
    <property type="entry name" value="Astacin"/>
    <property type="match status" value="1"/>
</dbReference>
<reference evidence="13 14" key="2">
    <citation type="submission" date="2018-11" db="EMBL/GenBank/DDBJ databases">
        <authorList>
            <consortium name="Pathogen Informatics"/>
        </authorList>
    </citation>
    <scope>NUCLEOTIDE SEQUENCE [LARGE SCALE GENOMIC DNA]</scope>
    <source>
        <strain evidence="13 14">Costa Rica</strain>
    </source>
</reference>
<evidence type="ECO:0000256" key="5">
    <source>
        <dbReference type="ARBA" id="ARBA00023049"/>
    </source>
</evidence>
<feature type="signal peptide" evidence="10">
    <location>
        <begin position="1"/>
        <end position="15"/>
    </location>
</feature>
<evidence type="ECO:0000313" key="15">
    <source>
        <dbReference type="WBParaSite" id="ACOC_0000351701-mRNA-1"/>
    </source>
</evidence>
<dbReference type="PANTHER" id="PTHR10127">
    <property type="entry name" value="DISCOIDIN, CUB, EGF, LAMININ , AND ZINC METALLOPROTEASE DOMAIN CONTAINING"/>
    <property type="match status" value="1"/>
</dbReference>
<name>A0A0R3PGS4_ANGCS</name>
<evidence type="ECO:0000256" key="4">
    <source>
        <dbReference type="ARBA" id="ARBA00022833"/>
    </source>
</evidence>
<dbReference type="OMA" id="WNATHGA"/>
<dbReference type="Gene3D" id="3.40.390.10">
    <property type="entry name" value="Collagenase (Catalytic Domain)"/>
    <property type="match status" value="2"/>
</dbReference>
<reference evidence="15" key="1">
    <citation type="submission" date="2017-02" db="UniProtKB">
        <authorList>
            <consortium name="WormBaseParasite"/>
        </authorList>
    </citation>
    <scope>IDENTIFICATION</scope>
</reference>
<feature type="region of interest" description="Disordered" evidence="9">
    <location>
        <begin position="475"/>
        <end position="494"/>
    </location>
</feature>
<keyword evidence="5" id="KW-0378">Hydrolase</keyword>
<evidence type="ECO:0000256" key="6">
    <source>
        <dbReference type="ARBA" id="ARBA00023145"/>
    </source>
</evidence>
<dbReference type="EMBL" id="UYYA01001101">
    <property type="protein sequence ID" value="VDM55103.1"/>
    <property type="molecule type" value="Genomic_DNA"/>
</dbReference>
<feature type="domain" description="Peptidase M12A" evidence="12">
    <location>
        <begin position="147"/>
        <end position="311"/>
    </location>
</feature>
<comment type="function">
    <text evidence="1">Metalloprotease.</text>
</comment>
<dbReference type="InterPro" id="IPR024079">
    <property type="entry name" value="MetalloPept_cat_dom_sf"/>
</dbReference>
<comment type="caution">
    <text evidence="8">Lacks conserved residue(s) required for the propagation of feature annotation.</text>
</comment>
<evidence type="ECO:0000259" key="11">
    <source>
        <dbReference type="PROSITE" id="PS51670"/>
    </source>
</evidence>
<dbReference type="PROSITE" id="PS00022">
    <property type="entry name" value="EGF_1"/>
    <property type="match status" value="1"/>
</dbReference>
<accession>A0A0R3PGS4</accession>
<dbReference type="InterPro" id="IPR001506">
    <property type="entry name" value="Peptidase_M12A"/>
</dbReference>
<keyword evidence="4" id="KW-0862">Zinc</keyword>
<evidence type="ECO:0000256" key="9">
    <source>
        <dbReference type="SAM" id="MobiDB-lite"/>
    </source>
</evidence>
<dbReference type="AlphaFoldDB" id="A0A0R3PGS4"/>
<evidence type="ECO:0000256" key="10">
    <source>
        <dbReference type="SAM" id="SignalP"/>
    </source>
</evidence>
<dbReference type="PROSITE" id="PS51864">
    <property type="entry name" value="ASTACIN"/>
    <property type="match status" value="1"/>
</dbReference>
<dbReference type="GO" id="GO:0006508">
    <property type="term" value="P:proteolysis"/>
    <property type="evidence" value="ECO:0007669"/>
    <property type="project" value="InterPro"/>
</dbReference>
<evidence type="ECO:0000313" key="14">
    <source>
        <dbReference type="Proteomes" id="UP000267027"/>
    </source>
</evidence>
<dbReference type="WBParaSite" id="ACOC_0000351701-mRNA-1">
    <property type="protein sequence ID" value="ACOC_0000351701-mRNA-1"/>
    <property type="gene ID" value="ACOC_0000351701"/>
</dbReference>
<protein>
    <submittedName>
        <fullName evidence="15">Zinc metalloproteinase</fullName>
    </submittedName>
</protein>
<dbReference type="PANTHER" id="PTHR10127:SF794">
    <property type="entry name" value="ZINC METALLOPROTEINASE NAS-22-RELATED"/>
    <property type="match status" value="1"/>
</dbReference>
<dbReference type="OrthoDB" id="5786116at2759"/>
<dbReference type="Proteomes" id="UP000267027">
    <property type="component" value="Unassembled WGS sequence"/>
</dbReference>
<evidence type="ECO:0000256" key="8">
    <source>
        <dbReference type="PROSITE-ProRule" id="PRU01005"/>
    </source>
</evidence>
<organism evidence="15">
    <name type="scientific">Angiostrongylus costaricensis</name>
    <name type="common">Nematode worm</name>
    <dbReference type="NCBI Taxonomy" id="334426"/>
    <lineage>
        <taxon>Eukaryota</taxon>
        <taxon>Metazoa</taxon>
        <taxon>Ecdysozoa</taxon>
        <taxon>Nematoda</taxon>
        <taxon>Chromadorea</taxon>
        <taxon>Rhabditida</taxon>
        <taxon>Rhabditina</taxon>
        <taxon>Rhabditomorpha</taxon>
        <taxon>Strongyloidea</taxon>
        <taxon>Metastrongylidae</taxon>
        <taxon>Angiostrongylus</taxon>
    </lineage>
</organism>